<dbReference type="GeneID" id="18486507"/>
<gene>
    <name evidence="2" type="ORF">TRIREDRAFT_59697</name>
</gene>
<dbReference type="AlphaFoldDB" id="G0RGI7"/>
<evidence type="ECO:0000256" key="1">
    <source>
        <dbReference type="SAM" id="Phobius"/>
    </source>
</evidence>
<proteinExistence type="predicted"/>
<accession>G0RGI7</accession>
<dbReference type="GO" id="GO:0034599">
    <property type="term" value="P:cellular response to oxidative stress"/>
    <property type="evidence" value="ECO:0007669"/>
    <property type="project" value="InterPro"/>
</dbReference>
<dbReference type="PANTHER" id="PTHR28147">
    <property type="entry name" value="N-GLYCOSYLATION PROTEIN EOS1"/>
    <property type="match status" value="1"/>
</dbReference>
<dbReference type="HOGENOM" id="CLU_043164_0_0_1"/>
<keyword evidence="1" id="KW-0812">Transmembrane</keyword>
<dbReference type="OrthoDB" id="2139606at2759"/>
<dbReference type="STRING" id="431241.G0RGI7"/>
<evidence type="ECO:0000313" key="2">
    <source>
        <dbReference type="EMBL" id="EGR50048.1"/>
    </source>
</evidence>
<dbReference type="GO" id="GO:0006487">
    <property type="term" value="P:protein N-linked glycosylation"/>
    <property type="evidence" value="ECO:0007669"/>
    <property type="project" value="TreeGrafter"/>
</dbReference>
<keyword evidence="3" id="KW-1185">Reference proteome</keyword>
<dbReference type="PANTHER" id="PTHR28147:SF1">
    <property type="entry name" value="N-GLYCOSYLATION PROTEIN EOS1"/>
    <property type="match status" value="1"/>
</dbReference>
<evidence type="ECO:0000313" key="3">
    <source>
        <dbReference type="Proteomes" id="UP000008984"/>
    </source>
</evidence>
<dbReference type="RefSeq" id="XP_006964364.1">
    <property type="nucleotide sequence ID" value="XM_006964302.1"/>
</dbReference>
<feature type="transmembrane region" description="Helical" evidence="1">
    <location>
        <begin position="151"/>
        <end position="171"/>
    </location>
</feature>
<keyword evidence="1" id="KW-1133">Transmembrane helix</keyword>
<name>G0RGI7_HYPJQ</name>
<dbReference type="GO" id="GO:0005789">
    <property type="term" value="C:endoplasmic reticulum membrane"/>
    <property type="evidence" value="ECO:0007669"/>
    <property type="project" value="InterPro"/>
</dbReference>
<feature type="transmembrane region" description="Helical" evidence="1">
    <location>
        <begin position="26"/>
        <end position="52"/>
    </location>
</feature>
<dbReference type="VEuPathDB" id="FungiDB:TRIREDRAFT_59697"/>
<feature type="non-terminal residue" evidence="2">
    <location>
        <position position="1"/>
    </location>
</feature>
<reference evidence="2 3" key="1">
    <citation type="journal article" date="2008" name="Nat. Biotechnol.">
        <title>Genome sequencing and analysis of the biomass-degrading fungus Trichoderma reesei (syn. Hypocrea jecorina).</title>
        <authorList>
            <person name="Martinez D."/>
            <person name="Berka R.M."/>
            <person name="Henrissat B."/>
            <person name="Saloheimo M."/>
            <person name="Arvas M."/>
            <person name="Baker S.E."/>
            <person name="Chapman J."/>
            <person name="Chertkov O."/>
            <person name="Coutinho P.M."/>
            <person name="Cullen D."/>
            <person name="Danchin E.G."/>
            <person name="Grigoriev I.V."/>
            <person name="Harris P."/>
            <person name="Jackson M."/>
            <person name="Kubicek C.P."/>
            <person name="Han C.S."/>
            <person name="Ho I."/>
            <person name="Larrondo L.F."/>
            <person name="de Leon A.L."/>
            <person name="Magnuson J.K."/>
            <person name="Merino S."/>
            <person name="Misra M."/>
            <person name="Nelson B."/>
            <person name="Putnam N."/>
            <person name="Robbertse B."/>
            <person name="Salamov A.A."/>
            <person name="Schmoll M."/>
            <person name="Terry A."/>
            <person name="Thayer N."/>
            <person name="Westerholm-Parvinen A."/>
            <person name="Schoch C.L."/>
            <person name="Yao J."/>
            <person name="Barabote R."/>
            <person name="Nelson M.A."/>
            <person name="Detter C."/>
            <person name="Bruce D."/>
            <person name="Kuske C.R."/>
            <person name="Xie G."/>
            <person name="Richardson P."/>
            <person name="Rokhsar D.S."/>
            <person name="Lucas S.M."/>
            <person name="Rubin E.M."/>
            <person name="Dunn-Coleman N."/>
            <person name="Ward M."/>
            <person name="Brettin T.S."/>
        </authorList>
    </citation>
    <scope>NUCLEOTIDE SEQUENCE [LARGE SCALE GENOMIC DNA]</scope>
    <source>
        <strain evidence="2 3">QM6a</strain>
    </source>
</reference>
<feature type="transmembrane region" description="Helical" evidence="1">
    <location>
        <begin position="91"/>
        <end position="114"/>
    </location>
</feature>
<keyword evidence="1" id="KW-0472">Membrane</keyword>
<dbReference type="KEGG" id="tre:TRIREDRAFT_59697"/>
<dbReference type="Proteomes" id="UP000008984">
    <property type="component" value="Unassembled WGS sequence"/>
</dbReference>
<feature type="transmembrane region" description="Helical" evidence="1">
    <location>
        <begin position="120"/>
        <end position="139"/>
    </location>
</feature>
<protein>
    <submittedName>
        <fullName evidence="2">Predicted protein</fullName>
    </submittedName>
</protein>
<sequence length="206" mass="23436">PPVPSMLQPRVAVVLNVPQPWHPWLFALRLCSILPALWWGLPSLLRLLLYFLPGPPDQFMLPHFERHSTGKRTNNQLVWYRLINYTPQATVVRLLSINAVNAYLTLNVLSITGGFQDPRLLLPGWVSIATSLTICYHVTHQKINIRKETITSVNVFSIASYLTMIVLLAHMQMYQPDYPTMPIVTTTNRLWQSGKRLVASIQGAAR</sequence>
<dbReference type="InterPro" id="IPR021100">
    <property type="entry name" value="N-glycosylation_EOS1"/>
</dbReference>
<organism evidence="3">
    <name type="scientific">Hypocrea jecorina (strain QM6a)</name>
    <name type="common">Trichoderma reesei</name>
    <dbReference type="NCBI Taxonomy" id="431241"/>
    <lineage>
        <taxon>Eukaryota</taxon>
        <taxon>Fungi</taxon>
        <taxon>Dikarya</taxon>
        <taxon>Ascomycota</taxon>
        <taxon>Pezizomycotina</taxon>
        <taxon>Sordariomycetes</taxon>
        <taxon>Hypocreomycetidae</taxon>
        <taxon>Hypocreales</taxon>
        <taxon>Hypocreaceae</taxon>
        <taxon>Trichoderma</taxon>
    </lineage>
</organism>
<dbReference type="EMBL" id="GL985061">
    <property type="protein sequence ID" value="EGR50048.1"/>
    <property type="molecule type" value="Genomic_DNA"/>
</dbReference>
<dbReference type="eggNOG" id="ENOG502QTWB">
    <property type="taxonomic scope" value="Eukaryota"/>
</dbReference>